<dbReference type="HAMAP" id="MF_01382">
    <property type="entry name" value="SecA"/>
    <property type="match status" value="1"/>
</dbReference>
<dbReference type="GO" id="GO:0031522">
    <property type="term" value="C:cell envelope Sec protein transport complex"/>
    <property type="evidence" value="ECO:0007669"/>
    <property type="project" value="TreeGrafter"/>
</dbReference>
<dbReference type="Proteomes" id="UP000177751">
    <property type="component" value="Unassembled WGS sequence"/>
</dbReference>
<dbReference type="SUPFAM" id="SSF52540">
    <property type="entry name" value="P-loop containing nucleoside triphosphate hydrolases"/>
    <property type="match status" value="2"/>
</dbReference>
<evidence type="ECO:0000256" key="7">
    <source>
        <dbReference type="ARBA" id="ARBA00022840"/>
    </source>
</evidence>
<feature type="binding site" evidence="12">
    <location>
        <position position="90"/>
    </location>
    <ligand>
        <name>ATP</name>
        <dbReference type="ChEBI" id="CHEBI:30616"/>
    </ligand>
</feature>
<evidence type="ECO:0000256" key="8">
    <source>
        <dbReference type="ARBA" id="ARBA00022927"/>
    </source>
</evidence>
<dbReference type="Pfam" id="PF07516">
    <property type="entry name" value="SecA_SW"/>
    <property type="match status" value="2"/>
</dbReference>
<dbReference type="STRING" id="1802229.A2401_02960"/>
<gene>
    <name evidence="12" type="primary">secA</name>
    <name evidence="17" type="ORF">A2401_02960</name>
</gene>
<dbReference type="GO" id="GO:0043952">
    <property type="term" value="P:protein transport by the Sec complex"/>
    <property type="evidence" value="ECO:0007669"/>
    <property type="project" value="TreeGrafter"/>
</dbReference>
<comment type="similarity">
    <text evidence="2 12 13">Belongs to the SecA family.</text>
</comment>
<dbReference type="GO" id="GO:0005886">
    <property type="term" value="C:plasma membrane"/>
    <property type="evidence" value="ECO:0007669"/>
    <property type="project" value="UniProtKB-SubCell"/>
</dbReference>
<dbReference type="Gene3D" id="3.90.1440.10">
    <property type="entry name" value="SecA, preprotein cross-linking domain"/>
    <property type="match status" value="1"/>
</dbReference>
<keyword evidence="4 12" id="KW-1003">Cell membrane</keyword>
<dbReference type="PRINTS" id="PR00906">
    <property type="entry name" value="SECA"/>
</dbReference>
<dbReference type="CDD" id="cd17928">
    <property type="entry name" value="DEXDc_SecA"/>
    <property type="match status" value="1"/>
</dbReference>
<dbReference type="EC" id="7.4.2.8" evidence="12"/>
<dbReference type="InterPro" id="IPR014001">
    <property type="entry name" value="Helicase_ATP-bd"/>
</dbReference>
<dbReference type="GO" id="GO:0017038">
    <property type="term" value="P:protein import"/>
    <property type="evidence" value="ECO:0007669"/>
    <property type="project" value="InterPro"/>
</dbReference>
<keyword evidence="3 12" id="KW-0813">Transport</keyword>
<sequence>MSILNKIFGDPNEKYIKNLQPIIEKINSFEKDFSTLGGPAVGGETLKSKTAELKARLAKSETLDNILPEAFALVREASKRTLNQRHFDAQLIGGIVLHQGKIAEMKTGEGKTLSATLPAYLNALEGKGVHIVTVNDYLAKRDTVWMGQIYNALGMTVGCVTNESGYVYDAEYKSNAEDKERDKLGSFKIVQEFLRPCAKKEAYLADITYGTNNEFGFDYLRDNMVLDLSQSSQRGFNFAIVDEVDSILIDEARVPLIISGRGEESTEKYYNFAKVVAPLEKDEDYEIDEKLKAASFTEDGQNRVVKSLGYDPWLDNDITSTHQLEFALKAKALFLKDRDYVVKNGEIMIIDEFTGRMLPGRRWSGGLHQAVEAKEGVFVQPESLTMATITFQNYFRMYKKLAGMTGTALTSAEEFDKVYKLDVVAVPPNKPMARQDFADKIFKTEQGKFKAVIKEIEELYKKGQPILVGTRSVERNEYLGKLLEIKGIPHTILNAKNHEREGEIIAQAGKKGAVTIATNMAGRGVDIILGGNPPMSELTEEVKKLGGLHVMGTERHEARRIDNQLRGRSGRQGDPGSTQFFVSMEDDLMRIFGGDKIKNLMTTFNIPEDEPMQVGIISNAIESAQEKIEGFNFDARHHLLEYDDVLNRHREIIYKKRREFLESEDLKEKVLEILVKLNIPQDEYNKKEKEVGQDQMRQLEKFVCLRVLDTLWQDHLSYMDHVRDSVRLRAYAGRDPLVEYKNEGHKAFGQLLQMLDANIAENILKAGMKVQQNPTVQPHNVESDKRKVGRNDPCPCGKKDPLTSKPMKYKKCCYPKFG</sequence>
<dbReference type="FunFam" id="3.40.50.300:FF:000429">
    <property type="entry name" value="Preprotein translocase subunit SecA"/>
    <property type="match status" value="1"/>
</dbReference>
<dbReference type="SUPFAM" id="SSF81886">
    <property type="entry name" value="Helical scaffold and wing domains of SecA"/>
    <property type="match status" value="1"/>
</dbReference>
<dbReference type="InterPro" id="IPR011115">
    <property type="entry name" value="SecA_DEAD"/>
</dbReference>
<organism evidence="17 18">
    <name type="scientific">Candidatus Staskawiczbacteria bacterium RIFOXYC1_FULL_38_18</name>
    <dbReference type="NCBI Taxonomy" id="1802229"/>
    <lineage>
        <taxon>Bacteria</taxon>
        <taxon>Candidatus Staskawicziibacteriota</taxon>
    </lineage>
</organism>
<proteinExistence type="inferred from homology"/>
<dbReference type="AlphaFoldDB" id="A0A1G2JDU7"/>
<feature type="domain" description="Helicase ATP-binding" evidence="14">
    <location>
        <begin position="92"/>
        <end position="280"/>
    </location>
</feature>
<dbReference type="Gene3D" id="3.40.50.300">
    <property type="entry name" value="P-loop containing nucleotide triphosphate hydrolases"/>
    <property type="match status" value="3"/>
</dbReference>
<dbReference type="SMART" id="SM00958">
    <property type="entry name" value="SecA_PP_bind"/>
    <property type="match status" value="1"/>
</dbReference>
<protein>
    <recommendedName>
        <fullName evidence="12 13">Protein translocase subunit SecA</fullName>
        <ecNumber evidence="12">7.4.2.8</ecNumber>
    </recommendedName>
</protein>
<evidence type="ECO:0000256" key="5">
    <source>
        <dbReference type="ARBA" id="ARBA00022490"/>
    </source>
</evidence>
<keyword evidence="7 12" id="KW-0067">ATP-binding</keyword>
<dbReference type="Pfam" id="PF21090">
    <property type="entry name" value="P-loop_SecA"/>
    <property type="match status" value="2"/>
</dbReference>
<keyword evidence="8 12" id="KW-0653">Protein transport</keyword>
<reference evidence="17 18" key="1">
    <citation type="journal article" date="2016" name="Nat. Commun.">
        <title>Thousands of microbial genomes shed light on interconnected biogeochemical processes in an aquifer system.</title>
        <authorList>
            <person name="Anantharaman K."/>
            <person name="Brown C.T."/>
            <person name="Hug L.A."/>
            <person name="Sharon I."/>
            <person name="Castelle C.J."/>
            <person name="Probst A.J."/>
            <person name="Thomas B.C."/>
            <person name="Singh A."/>
            <person name="Wilkins M.J."/>
            <person name="Karaoz U."/>
            <person name="Brodie E.L."/>
            <person name="Williams K.H."/>
            <person name="Hubbard S.S."/>
            <person name="Banfield J.F."/>
        </authorList>
    </citation>
    <scope>NUCLEOTIDE SEQUENCE [LARGE SCALE GENOMIC DNA]</scope>
</reference>
<comment type="caution">
    <text evidence="17">The sequence shown here is derived from an EMBL/GenBank/DDBJ whole genome shotgun (WGS) entry which is preliminary data.</text>
</comment>
<evidence type="ECO:0000256" key="3">
    <source>
        <dbReference type="ARBA" id="ARBA00022448"/>
    </source>
</evidence>
<dbReference type="PANTHER" id="PTHR30612">
    <property type="entry name" value="SECA INNER MEMBRANE COMPONENT OF SEC PROTEIN SECRETION SYSTEM"/>
    <property type="match status" value="1"/>
</dbReference>
<dbReference type="GO" id="GO:0065002">
    <property type="term" value="P:intracellular protein transmembrane transport"/>
    <property type="evidence" value="ECO:0007669"/>
    <property type="project" value="UniProtKB-UniRule"/>
</dbReference>
<comment type="catalytic activity">
    <reaction evidence="12">
        <text>ATP + H2O + cellular proteinSide 1 = ADP + phosphate + cellular proteinSide 2.</text>
        <dbReference type="EC" id="7.4.2.8"/>
    </reaction>
</comment>
<dbReference type="InterPro" id="IPR036670">
    <property type="entry name" value="SecA_X-link_sf"/>
</dbReference>
<dbReference type="SMART" id="SM00957">
    <property type="entry name" value="SecA_DEAD"/>
    <property type="match status" value="1"/>
</dbReference>
<evidence type="ECO:0000256" key="10">
    <source>
        <dbReference type="ARBA" id="ARBA00023010"/>
    </source>
</evidence>
<dbReference type="InterPro" id="IPR014018">
    <property type="entry name" value="SecA_motor_DEAD"/>
</dbReference>
<dbReference type="InterPro" id="IPR000185">
    <property type="entry name" value="SecA"/>
</dbReference>
<dbReference type="GO" id="GO:0008564">
    <property type="term" value="F:protein-exporting ATPase activity"/>
    <property type="evidence" value="ECO:0007669"/>
    <property type="project" value="UniProtKB-EC"/>
</dbReference>
<comment type="subcellular location">
    <subcellularLocation>
        <location evidence="12">Cell membrane</location>
        <topology evidence="12">Peripheral membrane protein</topology>
        <orientation evidence="12">Cytoplasmic side</orientation>
    </subcellularLocation>
    <subcellularLocation>
        <location evidence="12">Cytoplasm</location>
    </subcellularLocation>
    <subcellularLocation>
        <location evidence="1">Membrane</location>
        <topology evidence="1">Peripheral membrane protein</topology>
    </subcellularLocation>
    <text evidence="12">Distribution is 50-50.</text>
</comment>
<dbReference type="GO" id="GO:0005524">
    <property type="term" value="F:ATP binding"/>
    <property type="evidence" value="ECO:0007669"/>
    <property type="project" value="UniProtKB-UniRule"/>
</dbReference>
<dbReference type="CDD" id="cd18803">
    <property type="entry name" value="SF2_C_secA"/>
    <property type="match status" value="1"/>
</dbReference>
<evidence type="ECO:0000259" key="16">
    <source>
        <dbReference type="PROSITE" id="PS51196"/>
    </source>
</evidence>
<evidence type="ECO:0000256" key="4">
    <source>
        <dbReference type="ARBA" id="ARBA00022475"/>
    </source>
</evidence>
<evidence type="ECO:0000256" key="11">
    <source>
        <dbReference type="ARBA" id="ARBA00023136"/>
    </source>
</evidence>
<keyword evidence="9 12" id="KW-1278">Translocase</keyword>
<dbReference type="InterPro" id="IPR011116">
    <property type="entry name" value="SecA_Wing/Scaffold"/>
</dbReference>
<accession>A0A1G2JDU7</accession>
<dbReference type="InterPro" id="IPR020937">
    <property type="entry name" value="SecA_CS"/>
</dbReference>
<dbReference type="Pfam" id="PF07517">
    <property type="entry name" value="SecA_DEAD"/>
    <property type="match status" value="1"/>
</dbReference>
<dbReference type="Pfam" id="PF01043">
    <property type="entry name" value="SecA_PP_bind"/>
    <property type="match status" value="1"/>
</dbReference>
<evidence type="ECO:0000256" key="9">
    <source>
        <dbReference type="ARBA" id="ARBA00022967"/>
    </source>
</evidence>
<dbReference type="NCBIfam" id="TIGR00963">
    <property type="entry name" value="secA"/>
    <property type="match status" value="1"/>
</dbReference>
<dbReference type="InterPro" id="IPR027417">
    <property type="entry name" value="P-loop_NTPase"/>
</dbReference>
<dbReference type="InterPro" id="IPR011130">
    <property type="entry name" value="SecA_preprotein_X-link_dom"/>
</dbReference>
<dbReference type="EMBL" id="MHPP01000016">
    <property type="protein sequence ID" value="OGZ84448.1"/>
    <property type="molecule type" value="Genomic_DNA"/>
</dbReference>
<evidence type="ECO:0000313" key="17">
    <source>
        <dbReference type="EMBL" id="OGZ84448.1"/>
    </source>
</evidence>
<keyword evidence="11 12" id="KW-0472">Membrane</keyword>
<evidence type="ECO:0000256" key="12">
    <source>
        <dbReference type="HAMAP-Rule" id="MF_01382"/>
    </source>
</evidence>
<dbReference type="PROSITE" id="PS51192">
    <property type="entry name" value="HELICASE_ATP_BIND_1"/>
    <property type="match status" value="1"/>
</dbReference>
<feature type="domain" description="SecA family profile" evidence="16">
    <location>
        <begin position="1"/>
        <end position="613"/>
    </location>
</feature>
<dbReference type="PROSITE" id="PS51196">
    <property type="entry name" value="SECA_MOTOR_DEAD"/>
    <property type="match status" value="1"/>
</dbReference>
<keyword evidence="6 12" id="KW-0547">Nucleotide-binding</keyword>
<dbReference type="SUPFAM" id="SSF81767">
    <property type="entry name" value="Pre-protein crosslinking domain of SecA"/>
    <property type="match status" value="1"/>
</dbReference>
<dbReference type="GO" id="GO:0005829">
    <property type="term" value="C:cytosol"/>
    <property type="evidence" value="ECO:0007669"/>
    <property type="project" value="TreeGrafter"/>
</dbReference>
<dbReference type="InterPro" id="IPR044722">
    <property type="entry name" value="SecA_SF2_C"/>
</dbReference>
<keyword evidence="5 12" id="KW-0963">Cytoplasm</keyword>
<evidence type="ECO:0000256" key="6">
    <source>
        <dbReference type="ARBA" id="ARBA00022741"/>
    </source>
</evidence>
<dbReference type="PANTHER" id="PTHR30612:SF0">
    <property type="entry name" value="CHLOROPLAST PROTEIN-TRANSPORTING ATPASE"/>
    <property type="match status" value="1"/>
</dbReference>
<evidence type="ECO:0000259" key="15">
    <source>
        <dbReference type="PROSITE" id="PS51194"/>
    </source>
</evidence>
<dbReference type="PROSITE" id="PS51194">
    <property type="entry name" value="HELICASE_CTER"/>
    <property type="match status" value="1"/>
</dbReference>
<keyword evidence="10 12" id="KW-0811">Translocation</keyword>
<comment type="function">
    <text evidence="12">Part of the Sec protein translocase complex. Interacts with the SecYEG preprotein conducting channel. Has a central role in coupling the hydrolysis of ATP to the transfer of proteins into and across the cell membrane, serving as an ATP-driven molecular motor driving the stepwise translocation of polypeptide chains across the membrane.</text>
</comment>
<name>A0A1G2JDU7_9BACT</name>
<feature type="binding site" evidence="12">
    <location>
        <position position="526"/>
    </location>
    <ligand>
        <name>ATP</name>
        <dbReference type="ChEBI" id="CHEBI:30616"/>
    </ligand>
</feature>
<dbReference type="InterPro" id="IPR036266">
    <property type="entry name" value="SecA_Wing/Scaffold_sf"/>
</dbReference>
<dbReference type="PROSITE" id="PS01312">
    <property type="entry name" value="SECA"/>
    <property type="match status" value="1"/>
</dbReference>
<dbReference type="Gene3D" id="1.10.3060.10">
    <property type="entry name" value="Helical scaffold and wing domains of SecA"/>
    <property type="match status" value="2"/>
</dbReference>
<evidence type="ECO:0000313" key="18">
    <source>
        <dbReference type="Proteomes" id="UP000177751"/>
    </source>
</evidence>
<evidence type="ECO:0000259" key="14">
    <source>
        <dbReference type="PROSITE" id="PS51192"/>
    </source>
</evidence>
<evidence type="ECO:0000256" key="2">
    <source>
        <dbReference type="ARBA" id="ARBA00007650"/>
    </source>
</evidence>
<feature type="domain" description="Helicase C-terminal" evidence="15">
    <location>
        <begin position="448"/>
        <end position="629"/>
    </location>
</feature>
<evidence type="ECO:0000256" key="13">
    <source>
        <dbReference type="RuleBase" id="RU003874"/>
    </source>
</evidence>
<dbReference type="GO" id="GO:0006605">
    <property type="term" value="P:protein targeting"/>
    <property type="evidence" value="ECO:0007669"/>
    <property type="project" value="UniProtKB-UniRule"/>
</dbReference>
<feature type="binding site" evidence="12">
    <location>
        <begin position="108"/>
        <end position="112"/>
    </location>
    <ligand>
        <name>ATP</name>
        <dbReference type="ChEBI" id="CHEBI:30616"/>
    </ligand>
</feature>
<dbReference type="InterPro" id="IPR001650">
    <property type="entry name" value="Helicase_C-like"/>
</dbReference>
<evidence type="ECO:0000256" key="1">
    <source>
        <dbReference type="ARBA" id="ARBA00004170"/>
    </source>
</evidence>
<dbReference type="NCBIfam" id="NF009538">
    <property type="entry name" value="PRK12904.1"/>
    <property type="match status" value="1"/>
</dbReference>
<comment type="subunit">
    <text evidence="12">Monomer and homodimer. Part of the essential Sec protein translocation apparatus which comprises SecA, SecYEG and auxiliary proteins SecDF. Other proteins may also be involved.</text>
</comment>